<evidence type="ECO:0000313" key="3">
    <source>
        <dbReference type="Proteomes" id="UP000526501"/>
    </source>
</evidence>
<evidence type="ECO:0000313" key="2">
    <source>
        <dbReference type="EMBL" id="MBC2608249.1"/>
    </source>
</evidence>
<dbReference type="SUPFAM" id="SSF53756">
    <property type="entry name" value="UDP-Glycosyltransferase/glycogen phosphorylase"/>
    <property type="match status" value="1"/>
</dbReference>
<sequence>MRKILFISYHFPPQGGAGVQRSLKFAKYLPSFGVQPYILTSDKLVESRWTPKDDSMMKELPEGIAVTRAPWSHEIGSSKWKKLRDEAIKLVQEQELSAILVTMSPFEDAALAEAISKATNIPWIADLRDPWALDEFQSYRSGFHRSKERKKMESALAGASSIIMNTPVAAKALQNAYPSFSDKKIYCVTNGFDSEDINRDPDAPSEIEKKKFNIVHTGTFHTELGQRQQKRKVLNTLLSRHAKGVEFLPRSPFYLFQALSKIKADRPEVYEKLNIVFAGVSGQAEKDLTQAFGLEDSVTQIGYVSHDQSVGYLHYADLLFLPLHHIPSGNNASIVPGKTYEYLASGKPILGALPQGDAREFVANYSKGTVCDPKDVQAMYNCILAEYEKWLSKADTRVADSQYLTQFERRTLTENLSKIIEATVSAS</sequence>
<gene>
    <name evidence="2" type="ORF">H5P27_19495</name>
</gene>
<comment type="caution">
    <text evidence="2">The sequence shown here is derived from an EMBL/GenBank/DDBJ whole genome shotgun (WGS) entry which is preliminary data.</text>
</comment>
<protein>
    <submittedName>
        <fullName evidence="2">Glycosyltransferase</fullName>
    </submittedName>
</protein>
<dbReference type="InterPro" id="IPR001296">
    <property type="entry name" value="Glyco_trans_1"/>
</dbReference>
<accession>A0A7X1B9Q1</accession>
<dbReference type="Gene3D" id="3.40.50.2000">
    <property type="entry name" value="Glycogen Phosphorylase B"/>
    <property type="match status" value="2"/>
</dbReference>
<keyword evidence="3" id="KW-1185">Reference proteome</keyword>
<dbReference type="Proteomes" id="UP000526501">
    <property type="component" value="Unassembled WGS sequence"/>
</dbReference>
<dbReference type="GO" id="GO:0016757">
    <property type="term" value="F:glycosyltransferase activity"/>
    <property type="evidence" value="ECO:0007669"/>
    <property type="project" value="InterPro"/>
</dbReference>
<feature type="domain" description="Glycosyl transferase family 1" evidence="1">
    <location>
        <begin position="253"/>
        <end position="381"/>
    </location>
</feature>
<dbReference type="Pfam" id="PF00534">
    <property type="entry name" value="Glycos_transf_1"/>
    <property type="match status" value="1"/>
</dbReference>
<dbReference type="AlphaFoldDB" id="A0A7X1B9Q1"/>
<proteinExistence type="predicted"/>
<name>A0A7X1B9Q1_9BACT</name>
<dbReference type="RefSeq" id="WP_185662098.1">
    <property type="nucleotide sequence ID" value="NZ_CAWPOO010000013.1"/>
</dbReference>
<organism evidence="2 3">
    <name type="scientific">Pelagicoccus albus</name>
    <dbReference type="NCBI Taxonomy" id="415222"/>
    <lineage>
        <taxon>Bacteria</taxon>
        <taxon>Pseudomonadati</taxon>
        <taxon>Verrucomicrobiota</taxon>
        <taxon>Opitutia</taxon>
        <taxon>Puniceicoccales</taxon>
        <taxon>Pelagicoccaceae</taxon>
        <taxon>Pelagicoccus</taxon>
    </lineage>
</organism>
<evidence type="ECO:0000259" key="1">
    <source>
        <dbReference type="Pfam" id="PF00534"/>
    </source>
</evidence>
<dbReference type="EMBL" id="JACHVC010000013">
    <property type="protein sequence ID" value="MBC2608249.1"/>
    <property type="molecule type" value="Genomic_DNA"/>
</dbReference>
<keyword evidence="2" id="KW-0808">Transferase</keyword>
<dbReference type="PANTHER" id="PTHR12526">
    <property type="entry name" value="GLYCOSYLTRANSFERASE"/>
    <property type="match status" value="1"/>
</dbReference>
<reference evidence="2 3" key="1">
    <citation type="submission" date="2020-07" db="EMBL/GenBank/DDBJ databases">
        <authorList>
            <person name="Feng X."/>
        </authorList>
    </citation>
    <scope>NUCLEOTIDE SEQUENCE [LARGE SCALE GENOMIC DNA]</scope>
    <source>
        <strain evidence="2 3">JCM23202</strain>
    </source>
</reference>